<dbReference type="PROSITE" id="PS51257">
    <property type="entry name" value="PROKAR_LIPOPROTEIN"/>
    <property type="match status" value="1"/>
</dbReference>
<evidence type="ECO:0000259" key="5">
    <source>
        <dbReference type="Pfam" id="PF00496"/>
    </source>
</evidence>
<dbReference type="InterPro" id="IPR000914">
    <property type="entry name" value="SBP_5_dom"/>
</dbReference>
<evidence type="ECO:0000256" key="3">
    <source>
        <dbReference type="ARBA" id="ARBA00022729"/>
    </source>
</evidence>
<evidence type="ECO:0000256" key="4">
    <source>
        <dbReference type="SAM" id="SignalP"/>
    </source>
</evidence>
<dbReference type="PANTHER" id="PTHR30290">
    <property type="entry name" value="PERIPLASMIC BINDING COMPONENT OF ABC TRANSPORTER"/>
    <property type="match status" value="1"/>
</dbReference>
<organism evidence="6 7">
    <name type="scientific">Microbacterium album</name>
    <dbReference type="NCBI Taxonomy" id="2053191"/>
    <lineage>
        <taxon>Bacteria</taxon>
        <taxon>Bacillati</taxon>
        <taxon>Actinomycetota</taxon>
        <taxon>Actinomycetes</taxon>
        <taxon>Micrococcales</taxon>
        <taxon>Microbacteriaceae</taxon>
        <taxon>Microbacterium</taxon>
    </lineage>
</organism>
<dbReference type="InterPro" id="IPR039424">
    <property type="entry name" value="SBP_5"/>
</dbReference>
<dbReference type="GO" id="GO:0015833">
    <property type="term" value="P:peptide transport"/>
    <property type="evidence" value="ECO:0007669"/>
    <property type="project" value="TreeGrafter"/>
</dbReference>
<proteinExistence type="inferred from homology"/>
<comment type="caution">
    <text evidence="6">The sequence shown here is derived from an EMBL/GenBank/DDBJ whole genome shotgun (WGS) entry which is preliminary data.</text>
</comment>
<comment type="similarity">
    <text evidence="1">Belongs to the bacterial solute-binding protein 5 family.</text>
</comment>
<dbReference type="PANTHER" id="PTHR30290:SF9">
    <property type="entry name" value="OLIGOPEPTIDE-BINDING PROTEIN APPA"/>
    <property type="match status" value="1"/>
</dbReference>
<sequence length="532" mass="57080">MITRRKAVTMAAAGMIGALVLTACSGGDSPNDPGNDAGYVSGGTFRHAVFPEVGSINPMTAAQPQEIQVITYAYESLLYTDGEGEQLPWLAESWELGDEGTSVTFQLKDGVTFHDGSAFDASVAAENINYHANPDNATTLGDVLPAGLEASGDGLTLEVTTDVADPFLANIVGSIRMVGAAGLSDPAPLETASNGTGLYALTSVQADRYMFERRDDYTWGPDGLTSETEGLPDALEISVVTDTSTRANLLISGDLNAAAVEGPDQDRLDGAGYEFVGTINPIGQMLFNEREDRPTHDPLVREALILGFNHEDAREVVTGGRPIDLTSWITEAPFTCFNEEPVWERPSADPARAAELLDEAGWTEGSDGMRSKDGEQLSINFIYDATSAAHASAAELVAEDWAELGIVTNLIAMDGAAWSEYLYETFDYDTGWIQIGVGSPVTQNLFYGGAWPEEGGLNFMGVRDEEYLALAEQAGAAADAEEACGYWEQAEKLVVENFHTFLLAGTIRPTYMSGTTFEITDYIQPVTIRMTE</sequence>
<evidence type="ECO:0000256" key="2">
    <source>
        <dbReference type="ARBA" id="ARBA00022448"/>
    </source>
</evidence>
<dbReference type="RefSeq" id="WP_188756477.1">
    <property type="nucleotide sequence ID" value="NZ_BMJY01000011.1"/>
</dbReference>
<gene>
    <name evidence="6" type="ORF">GCM10010921_23350</name>
</gene>
<protein>
    <recommendedName>
        <fullName evidence="5">Solute-binding protein family 5 domain-containing protein</fullName>
    </recommendedName>
</protein>
<evidence type="ECO:0000313" key="6">
    <source>
        <dbReference type="EMBL" id="GGH46946.1"/>
    </source>
</evidence>
<reference evidence="6" key="2">
    <citation type="submission" date="2020-09" db="EMBL/GenBank/DDBJ databases">
        <authorList>
            <person name="Sun Q."/>
            <person name="Zhou Y."/>
        </authorList>
    </citation>
    <scope>NUCLEOTIDE SEQUENCE</scope>
    <source>
        <strain evidence="6">CGMCC 1.15794</strain>
    </source>
</reference>
<dbReference type="Gene3D" id="3.10.105.10">
    <property type="entry name" value="Dipeptide-binding Protein, Domain 3"/>
    <property type="match status" value="1"/>
</dbReference>
<keyword evidence="3 4" id="KW-0732">Signal</keyword>
<dbReference type="GO" id="GO:0042597">
    <property type="term" value="C:periplasmic space"/>
    <property type="evidence" value="ECO:0007669"/>
    <property type="project" value="UniProtKB-ARBA"/>
</dbReference>
<dbReference type="GO" id="GO:1904680">
    <property type="term" value="F:peptide transmembrane transporter activity"/>
    <property type="evidence" value="ECO:0007669"/>
    <property type="project" value="TreeGrafter"/>
</dbReference>
<dbReference type="Proteomes" id="UP000657592">
    <property type="component" value="Unassembled WGS sequence"/>
</dbReference>
<name>A0A917MMX1_9MICO</name>
<feature type="domain" description="Solute-binding protein family 5" evidence="5">
    <location>
        <begin position="88"/>
        <end position="447"/>
    </location>
</feature>
<dbReference type="EMBL" id="BMJY01000011">
    <property type="protein sequence ID" value="GGH46946.1"/>
    <property type="molecule type" value="Genomic_DNA"/>
</dbReference>
<dbReference type="Gene3D" id="3.40.190.10">
    <property type="entry name" value="Periplasmic binding protein-like II"/>
    <property type="match status" value="1"/>
</dbReference>
<evidence type="ECO:0000256" key="1">
    <source>
        <dbReference type="ARBA" id="ARBA00005695"/>
    </source>
</evidence>
<dbReference type="GO" id="GO:0043190">
    <property type="term" value="C:ATP-binding cassette (ABC) transporter complex"/>
    <property type="evidence" value="ECO:0007669"/>
    <property type="project" value="InterPro"/>
</dbReference>
<dbReference type="SUPFAM" id="SSF53850">
    <property type="entry name" value="Periplasmic binding protein-like II"/>
    <property type="match status" value="1"/>
</dbReference>
<dbReference type="Pfam" id="PF00496">
    <property type="entry name" value="SBP_bac_5"/>
    <property type="match status" value="1"/>
</dbReference>
<feature type="chain" id="PRO_5039063764" description="Solute-binding protein family 5 domain-containing protein" evidence="4">
    <location>
        <begin position="24"/>
        <end position="532"/>
    </location>
</feature>
<reference evidence="6" key="1">
    <citation type="journal article" date="2014" name="Int. J. Syst. Evol. Microbiol.">
        <title>Complete genome sequence of Corynebacterium casei LMG S-19264T (=DSM 44701T), isolated from a smear-ripened cheese.</title>
        <authorList>
            <consortium name="US DOE Joint Genome Institute (JGI-PGF)"/>
            <person name="Walter F."/>
            <person name="Albersmeier A."/>
            <person name="Kalinowski J."/>
            <person name="Ruckert C."/>
        </authorList>
    </citation>
    <scope>NUCLEOTIDE SEQUENCE</scope>
    <source>
        <strain evidence="6">CGMCC 1.15794</strain>
    </source>
</reference>
<dbReference type="AlphaFoldDB" id="A0A917MMX1"/>
<dbReference type="InterPro" id="IPR030678">
    <property type="entry name" value="Peptide/Ni-bd"/>
</dbReference>
<accession>A0A917MMX1</accession>
<keyword evidence="2" id="KW-0813">Transport</keyword>
<feature type="signal peptide" evidence="4">
    <location>
        <begin position="1"/>
        <end position="23"/>
    </location>
</feature>
<evidence type="ECO:0000313" key="7">
    <source>
        <dbReference type="Proteomes" id="UP000657592"/>
    </source>
</evidence>
<dbReference type="PIRSF" id="PIRSF002741">
    <property type="entry name" value="MppA"/>
    <property type="match status" value="1"/>
</dbReference>
<keyword evidence="7" id="KW-1185">Reference proteome</keyword>